<keyword evidence="4" id="KW-1185">Reference proteome</keyword>
<comment type="caution">
    <text evidence="3">The sequence shown here is derived from an EMBL/GenBank/DDBJ whole genome shotgun (WGS) entry which is preliminary data.</text>
</comment>
<dbReference type="Proteomes" id="UP001218218">
    <property type="component" value="Unassembled WGS sequence"/>
</dbReference>
<evidence type="ECO:0000256" key="1">
    <source>
        <dbReference type="SAM" id="MobiDB-lite"/>
    </source>
</evidence>
<organism evidence="3 4">
    <name type="scientific">Mycena albidolilacea</name>
    <dbReference type="NCBI Taxonomy" id="1033008"/>
    <lineage>
        <taxon>Eukaryota</taxon>
        <taxon>Fungi</taxon>
        <taxon>Dikarya</taxon>
        <taxon>Basidiomycota</taxon>
        <taxon>Agaricomycotina</taxon>
        <taxon>Agaricomycetes</taxon>
        <taxon>Agaricomycetidae</taxon>
        <taxon>Agaricales</taxon>
        <taxon>Marasmiineae</taxon>
        <taxon>Mycenaceae</taxon>
        <taxon>Mycena</taxon>
    </lineage>
</organism>
<evidence type="ECO:0000256" key="2">
    <source>
        <dbReference type="SAM" id="Phobius"/>
    </source>
</evidence>
<name>A0AAD7AC04_9AGAR</name>
<dbReference type="AlphaFoldDB" id="A0AAD7AC04"/>
<accession>A0AAD7AC04</accession>
<keyword evidence="2" id="KW-0812">Transmembrane</keyword>
<dbReference type="EMBL" id="JARIHO010000010">
    <property type="protein sequence ID" value="KAJ7354247.1"/>
    <property type="molecule type" value="Genomic_DNA"/>
</dbReference>
<evidence type="ECO:0000313" key="4">
    <source>
        <dbReference type="Proteomes" id="UP001218218"/>
    </source>
</evidence>
<feature type="region of interest" description="Disordered" evidence="1">
    <location>
        <begin position="27"/>
        <end position="66"/>
    </location>
</feature>
<feature type="transmembrane region" description="Helical" evidence="2">
    <location>
        <begin position="154"/>
        <end position="173"/>
    </location>
</feature>
<keyword evidence="2" id="KW-1133">Transmembrane helix</keyword>
<feature type="compositionally biased region" description="Basic and acidic residues" evidence="1">
    <location>
        <begin position="29"/>
        <end position="52"/>
    </location>
</feature>
<proteinExistence type="predicted"/>
<protein>
    <submittedName>
        <fullName evidence="3">Uncharacterized protein</fullName>
    </submittedName>
</protein>
<gene>
    <name evidence="3" type="ORF">DFH08DRAFT_804165</name>
</gene>
<sequence length="207" mass="22578">MGFDASEPTSIGASAVLGVGAARLGVDAGGKREGRWGEGGGEGRRRNTEKGRAARKSIRAARKAEVDIGAREKEREGWRRKEGNADGDAVRMRRGGRDAASRSRGRWWHRIPGSREARPSRGACMMDLTGFSSTGTGPGEDEGAAEREYQRARCIFPAHLSVVLIIFIASFSLGSRLDWISPMGHLFNSRYRRQIVIDLSTGKHGLK</sequence>
<reference evidence="3" key="1">
    <citation type="submission" date="2023-03" db="EMBL/GenBank/DDBJ databases">
        <title>Massive genome expansion in bonnet fungi (Mycena s.s.) driven by repeated elements and novel gene families across ecological guilds.</title>
        <authorList>
            <consortium name="Lawrence Berkeley National Laboratory"/>
            <person name="Harder C.B."/>
            <person name="Miyauchi S."/>
            <person name="Viragh M."/>
            <person name="Kuo A."/>
            <person name="Thoen E."/>
            <person name="Andreopoulos B."/>
            <person name="Lu D."/>
            <person name="Skrede I."/>
            <person name="Drula E."/>
            <person name="Henrissat B."/>
            <person name="Morin E."/>
            <person name="Kohler A."/>
            <person name="Barry K."/>
            <person name="LaButti K."/>
            <person name="Morin E."/>
            <person name="Salamov A."/>
            <person name="Lipzen A."/>
            <person name="Mereny Z."/>
            <person name="Hegedus B."/>
            <person name="Baldrian P."/>
            <person name="Stursova M."/>
            <person name="Weitz H."/>
            <person name="Taylor A."/>
            <person name="Grigoriev I.V."/>
            <person name="Nagy L.G."/>
            <person name="Martin F."/>
            <person name="Kauserud H."/>
        </authorList>
    </citation>
    <scope>NUCLEOTIDE SEQUENCE</scope>
    <source>
        <strain evidence="3">CBHHK002</strain>
    </source>
</reference>
<keyword evidence="2" id="KW-0472">Membrane</keyword>
<evidence type="ECO:0000313" key="3">
    <source>
        <dbReference type="EMBL" id="KAJ7354247.1"/>
    </source>
</evidence>